<keyword evidence="3" id="KW-1185">Reference proteome</keyword>
<dbReference type="Proteomes" id="UP000482960">
    <property type="component" value="Unassembled WGS sequence"/>
</dbReference>
<dbReference type="PANTHER" id="PTHR47585">
    <property type="match status" value="1"/>
</dbReference>
<sequence>MEDCLGTAADRGVRIVTNAGGLNPAGLAAALTALADRLGLRTRIGYVTGDAVDHPGALVANAYLGAFGIASCLTAGADVVVTGRVTDASLVVGPAIAHFGWDRADLDALAGATVAGHILECGAQATGGNFSFFTELPDGGRRPGFPVAEVHADGSSVITKHPGTGGAVTVDTVTAQLVYEVGAPAYLGPDVVTHLDTVTLTPDGPDRVRVSGVRGTPPPPTLKVGVNTIGGYRNAMTFVLGGLDIDAKAALVRTQLEDAVGKDGLEFVLTRTEDGALLLAHIRDGDPKRAGRRFSAAAVELALASYPGCTLTTPPGDATPYGAFTSATVPQCPHLAIHPDGTAVAIPHRPSARKGPFLCKIR</sequence>
<gene>
    <name evidence="2" type="ORF">Prum_044670</name>
</gene>
<dbReference type="Pfam" id="PF07287">
    <property type="entry name" value="AtuA"/>
    <property type="match status" value="2"/>
</dbReference>
<protein>
    <recommendedName>
        <fullName evidence="1">Acyclic terpene utilisation N-terminal domain-containing protein</fullName>
    </recommendedName>
</protein>
<feature type="domain" description="Acyclic terpene utilisation N-terminal" evidence="1">
    <location>
        <begin position="1"/>
        <end position="52"/>
    </location>
</feature>
<organism evidence="2 3">
    <name type="scientific">Phytohabitans rumicis</name>
    <dbReference type="NCBI Taxonomy" id="1076125"/>
    <lineage>
        <taxon>Bacteria</taxon>
        <taxon>Bacillati</taxon>
        <taxon>Actinomycetota</taxon>
        <taxon>Actinomycetes</taxon>
        <taxon>Micromonosporales</taxon>
        <taxon>Micromonosporaceae</taxon>
    </lineage>
</organism>
<reference evidence="2 3" key="1">
    <citation type="submission" date="2020-03" db="EMBL/GenBank/DDBJ databases">
        <title>Whole genome shotgun sequence of Phytohabitans rumicis NBRC 108638.</title>
        <authorList>
            <person name="Komaki H."/>
            <person name="Tamura T."/>
        </authorList>
    </citation>
    <scope>NUCLEOTIDE SEQUENCE [LARGE SCALE GENOMIC DNA]</scope>
    <source>
        <strain evidence="2 3">NBRC 108638</strain>
    </source>
</reference>
<evidence type="ECO:0000259" key="1">
    <source>
        <dbReference type="Pfam" id="PF07287"/>
    </source>
</evidence>
<dbReference type="PANTHER" id="PTHR47585:SF1">
    <property type="entry name" value="DUF1446 DOMAIN-CONTAINING PROTEIN"/>
    <property type="match status" value="1"/>
</dbReference>
<name>A0A6V8LDT7_9ACTN</name>
<feature type="domain" description="Acyclic terpene utilisation N-terminal" evidence="1">
    <location>
        <begin position="58"/>
        <end position="331"/>
    </location>
</feature>
<comment type="caution">
    <text evidence="2">The sequence shown here is derived from an EMBL/GenBank/DDBJ whole genome shotgun (WGS) entry which is preliminary data.</text>
</comment>
<evidence type="ECO:0000313" key="3">
    <source>
        <dbReference type="Proteomes" id="UP000482960"/>
    </source>
</evidence>
<dbReference type="InterPro" id="IPR010839">
    <property type="entry name" value="AtuA_N"/>
</dbReference>
<proteinExistence type="predicted"/>
<accession>A0A6V8LDT7</accession>
<dbReference type="EMBL" id="BLPG01000001">
    <property type="protein sequence ID" value="GFJ90825.1"/>
    <property type="molecule type" value="Genomic_DNA"/>
</dbReference>
<reference evidence="2 3" key="2">
    <citation type="submission" date="2020-03" db="EMBL/GenBank/DDBJ databases">
        <authorList>
            <person name="Ichikawa N."/>
            <person name="Kimura A."/>
            <person name="Kitahashi Y."/>
            <person name="Uohara A."/>
        </authorList>
    </citation>
    <scope>NUCLEOTIDE SEQUENCE [LARGE SCALE GENOMIC DNA]</scope>
    <source>
        <strain evidence="2 3">NBRC 108638</strain>
    </source>
</reference>
<evidence type="ECO:0000313" key="2">
    <source>
        <dbReference type="EMBL" id="GFJ90825.1"/>
    </source>
</evidence>
<dbReference type="AlphaFoldDB" id="A0A6V8LDT7"/>